<keyword evidence="2" id="KW-1185">Reference proteome</keyword>
<dbReference type="InParanoid" id="A0A0H2RBV3"/>
<accession>A0A0H2RBV3</accession>
<dbReference type="AlphaFoldDB" id="A0A0H2RBV3"/>
<reference evidence="1 2" key="1">
    <citation type="submission" date="2015-04" db="EMBL/GenBank/DDBJ databases">
        <title>Complete genome sequence of Schizopora paradoxa KUC8140, a cosmopolitan wood degrader in East Asia.</title>
        <authorList>
            <consortium name="DOE Joint Genome Institute"/>
            <person name="Min B."/>
            <person name="Park H."/>
            <person name="Jang Y."/>
            <person name="Kim J.-J."/>
            <person name="Kim K.H."/>
            <person name="Pangilinan J."/>
            <person name="Lipzen A."/>
            <person name="Riley R."/>
            <person name="Grigoriev I.V."/>
            <person name="Spatafora J.W."/>
            <person name="Choi I.-G."/>
        </authorList>
    </citation>
    <scope>NUCLEOTIDE SEQUENCE [LARGE SCALE GENOMIC DNA]</scope>
    <source>
        <strain evidence="1 2">KUC8140</strain>
    </source>
</reference>
<proteinExistence type="predicted"/>
<name>A0A0H2RBV3_9AGAM</name>
<gene>
    <name evidence="1" type="ORF">SCHPADRAFT_980187</name>
</gene>
<dbReference type="EMBL" id="KQ086058">
    <property type="protein sequence ID" value="KLO09360.1"/>
    <property type="molecule type" value="Genomic_DNA"/>
</dbReference>
<sequence length="303" mass="33909">MQVSGVGPTYTSSACGGSTLRAHARILVWKWNYRSIRSELASASVGSIVDYYLREQQNDREFSFDEEKSYDDGDDQRKCTKIAFGKFIWAKDKGTSYGQRMEEDYGKCVTNVQPFIISRCSPRVKVKGNAVLQKHLVLSPFPIGLGGFARGVKSRRSCFTSSNITLDRVIDAFTFASTLMDGSQHGTTVLFSMEFCARARRVWASALLLGASIGIRDLELVLFVLGMVGEFYPMKNFANANFQVYEKREAFRDSDSEAWIIHVCVRVVDLGPGPPIIPIELPDLVFLDDACSATSVQVRWCRE</sequence>
<evidence type="ECO:0000313" key="1">
    <source>
        <dbReference type="EMBL" id="KLO09360.1"/>
    </source>
</evidence>
<protein>
    <submittedName>
        <fullName evidence="1">Uncharacterized protein</fullName>
    </submittedName>
</protein>
<organism evidence="1 2">
    <name type="scientific">Schizopora paradoxa</name>
    <dbReference type="NCBI Taxonomy" id="27342"/>
    <lineage>
        <taxon>Eukaryota</taxon>
        <taxon>Fungi</taxon>
        <taxon>Dikarya</taxon>
        <taxon>Basidiomycota</taxon>
        <taxon>Agaricomycotina</taxon>
        <taxon>Agaricomycetes</taxon>
        <taxon>Hymenochaetales</taxon>
        <taxon>Schizoporaceae</taxon>
        <taxon>Schizopora</taxon>
    </lineage>
</organism>
<evidence type="ECO:0000313" key="2">
    <source>
        <dbReference type="Proteomes" id="UP000053477"/>
    </source>
</evidence>
<dbReference type="Proteomes" id="UP000053477">
    <property type="component" value="Unassembled WGS sequence"/>
</dbReference>